<evidence type="ECO:0008006" key="3">
    <source>
        <dbReference type="Google" id="ProtNLM"/>
    </source>
</evidence>
<dbReference type="RefSeq" id="WP_175205765.1">
    <property type="nucleotide sequence ID" value="NZ_CADILG010000004.1"/>
</dbReference>
<dbReference type="EMBL" id="CADILG010000004">
    <property type="protein sequence ID" value="CAB3834670.1"/>
    <property type="molecule type" value="Genomic_DNA"/>
</dbReference>
<evidence type="ECO:0000313" key="1">
    <source>
        <dbReference type="EMBL" id="CAB3834670.1"/>
    </source>
</evidence>
<evidence type="ECO:0000313" key="2">
    <source>
        <dbReference type="Proteomes" id="UP000494117"/>
    </source>
</evidence>
<accession>A0A6S7C763</accession>
<gene>
    <name evidence="1" type="ORF">LMG26858_00874</name>
</gene>
<keyword evidence="2" id="KW-1185">Reference proteome</keyword>
<name>A0A6S7C763_9BURK</name>
<dbReference type="AlphaFoldDB" id="A0A6S7C763"/>
<proteinExistence type="predicted"/>
<dbReference type="Proteomes" id="UP000494117">
    <property type="component" value="Unassembled WGS sequence"/>
</dbReference>
<reference evidence="1 2" key="1">
    <citation type="submission" date="2020-04" db="EMBL/GenBank/DDBJ databases">
        <authorList>
            <person name="De Canck E."/>
        </authorList>
    </citation>
    <scope>NUCLEOTIDE SEQUENCE [LARGE SCALE GENOMIC DNA]</scope>
    <source>
        <strain evidence="1 2">LMG 26858</strain>
    </source>
</reference>
<organism evidence="1 2">
    <name type="scientific">Achromobacter anxifer</name>
    <dbReference type="NCBI Taxonomy" id="1287737"/>
    <lineage>
        <taxon>Bacteria</taxon>
        <taxon>Pseudomonadati</taxon>
        <taxon>Pseudomonadota</taxon>
        <taxon>Betaproteobacteria</taxon>
        <taxon>Burkholderiales</taxon>
        <taxon>Alcaligenaceae</taxon>
        <taxon>Achromobacter</taxon>
    </lineage>
</organism>
<sequence length="99" mass="11108">MSKTFSDFLRHDQRLVLLRLLAEMPSYRANSSVLAIALERYGHAMTRDQVKTELRWLEEQGLLSIEDLDTVLVAALRERGQDVATGRTTVPGVKRPGAA</sequence>
<protein>
    <recommendedName>
        <fullName evidence="3">ArsR family transcriptional regulator</fullName>
    </recommendedName>
</protein>